<dbReference type="Proteomes" id="UP000031258">
    <property type="component" value="Unassembled WGS sequence"/>
</dbReference>
<organism evidence="1 2">
    <name type="scientific">Candidatus Jidaibacter acanthamoebae</name>
    <dbReference type="NCBI Taxonomy" id="86105"/>
    <lineage>
        <taxon>Bacteria</taxon>
        <taxon>Pseudomonadati</taxon>
        <taxon>Pseudomonadota</taxon>
        <taxon>Alphaproteobacteria</taxon>
        <taxon>Rickettsiales</taxon>
        <taxon>Candidatus Midichloriaceae</taxon>
        <taxon>Candidatus Jidaibacter</taxon>
    </lineage>
</organism>
<evidence type="ECO:0000313" key="1">
    <source>
        <dbReference type="EMBL" id="KIE04339.1"/>
    </source>
</evidence>
<gene>
    <name evidence="1" type="ORF">NF27_IN00800</name>
</gene>
<dbReference type="EMBL" id="JSWE01000206">
    <property type="protein sequence ID" value="KIE04339.1"/>
    <property type="molecule type" value="Genomic_DNA"/>
</dbReference>
<reference evidence="1 2" key="1">
    <citation type="submission" date="2014-11" db="EMBL/GenBank/DDBJ databases">
        <title>A Rickettsiales Symbiont of Amoebae With Ancient Features.</title>
        <authorList>
            <person name="Schulz F."/>
            <person name="Martijn J."/>
            <person name="Wascher F."/>
            <person name="Kostanjsek R."/>
            <person name="Ettema T.J."/>
            <person name="Horn M."/>
        </authorList>
    </citation>
    <scope>NUCLEOTIDE SEQUENCE [LARGE SCALE GENOMIC DNA]</scope>
    <source>
        <strain evidence="1 2">UWC36</strain>
    </source>
</reference>
<dbReference type="PROSITE" id="PS51257">
    <property type="entry name" value="PROKAR_LIPOPROTEIN"/>
    <property type="match status" value="1"/>
</dbReference>
<keyword evidence="2" id="KW-1185">Reference proteome</keyword>
<protein>
    <recommendedName>
        <fullName evidence="3">Lipoprotein</fullName>
    </recommendedName>
</protein>
<name>A0A0C1QFJ1_9RICK</name>
<dbReference type="AlphaFoldDB" id="A0A0C1QFJ1"/>
<comment type="caution">
    <text evidence="1">The sequence shown here is derived from an EMBL/GenBank/DDBJ whole genome shotgun (WGS) entry which is preliminary data.</text>
</comment>
<proteinExistence type="predicted"/>
<evidence type="ECO:0000313" key="2">
    <source>
        <dbReference type="Proteomes" id="UP000031258"/>
    </source>
</evidence>
<sequence>MVMSKKYILIACVVASILSGCRGRAAHPVQVIQDRDYNMTCNQLYFEMKAIENHTSKLHKERAGSNAGNVAAIAGSIIFLPAIAFVDLSKAERVELDAYKSRYEHLNELMHNKHCEVIGINEPASKLNK</sequence>
<accession>A0A0C1QFJ1</accession>
<evidence type="ECO:0008006" key="3">
    <source>
        <dbReference type="Google" id="ProtNLM"/>
    </source>
</evidence>